<dbReference type="Pfam" id="PF00356">
    <property type="entry name" value="LacI"/>
    <property type="match status" value="1"/>
</dbReference>
<dbReference type="InterPro" id="IPR046335">
    <property type="entry name" value="LacI/GalR-like_sensor"/>
</dbReference>
<dbReference type="CDD" id="cd06267">
    <property type="entry name" value="PBP1_LacI_sugar_binding-like"/>
    <property type="match status" value="1"/>
</dbReference>
<dbReference type="InterPro" id="IPR010982">
    <property type="entry name" value="Lambda_DNA-bd_dom_sf"/>
</dbReference>
<keyword evidence="3" id="KW-0804">Transcription</keyword>
<dbReference type="AlphaFoldDB" id="A0A5C6F221"/>
<evidence type="ECO:0000256" key="2">
    <source>
        <dbReference type="ARBA" id="ARBA00023125"/>
    </source>
</evidence>
<gene>
    <name evidence="5" type="primary">ccpA_1</name>
    <name evidence="5" type="ORF">Poly59_21560</name>
</gene>
<proteinExistence type="predicted"/>
<evidence type="ECO:0000256" key="3">
    <source>
        <dbReference type="ARBA" id="ARBA00023163"/>
    </source>
</evidence>
<dbReference type="SUPFAM" id="SSF53822">
    <property type="entry name" value="Periplasmic binding protein-like I"/>
    <property type="match status" value="1"/>
</dbReference>
<comment type="caution">
    <text evidence="5">The sequence shown here is derived from an EMBL/GenBank/DDBJ whole genome shotgun (WGS) entry which is preliminary data.</text>
</comment>
<sequence>MTTTLSQVAEQAGVSVSVASRSLNGHAKAYRISDETATRVKEAADMLGFRPSQTARSLRLKKTGLVGVVVPDLSNPFFASISQSIALSAEAEGYSVIVADSREQTEHEIRLLQQLEDRQVEALVVCPVGTESKHLQQINERGTPVVLADRTFPDCELLQVTSEHRVGAVTATRLLTTKGHRVIGVLQGLPGTLPNEQRLSGHAEALAEIGISFDQSLVMGNNFTETSGFESAMQLLADRPDVTALFAFSTPNAMGALRAAIKSERHVPQDLSVVAFDDSPYADLMNVPLTTVCQDVDGIGQLAADLVLRALTNSKGRKRKKRHDIKTQVIIRNSISSVKD</sequence>
<dbReference type="Gene3D" id="1.10.260.40">
    <property type="entry name" value="lambda repressor-like DNA-binding domains"/>
    <property type="match status" value="1"/>
</dbReference>
<dbReference type="InterPro" id="IPR000843">
    <property type="entry name" value="HTH_LacI"/>
</dbReference>
<dbReference type="Proteomes" id="UP000317977">
    <property type="component" value="Unassembled WGS sequence"/>
</dbReference>
<dbReference type="SMART" id="SM00354">
    <property type="entry name" value="HTH_LACI"/>
    <property type="match status" value="1"/>
</dbReference>
<evidence type="ECO:0000313" key="5">
    <source>
        <dbReference type="EMBL" id="TWU55853.1"/>
    </source>
</evidence>
<organism evidence="5 6">
    <name type="scientific">Rubripirellula reticaptiva</name>
    <dbReference type="NCBI Taxonomy" id="2528013"/>
    <lineage>
        <taxon>Bacteria</taxon>
        <taxon>Pseudomonadati</taxon>
        <taxon>Planctomycetota</taxon>
        <taxon>Planctomycetia</taxon>
        <taxon>Pirellulales</taxon>
        <taxon>Pirellulaceae</taxon>
        <taxon>Rubripirellula</taxon>
    </lineage>
</organism>
<dbReference type="PANTHER" id="PTHR30146">
    <property type="entry name" value="LACI-RELATED TRANSCRIPTIONAL REPRESSOR"/>
    <property type="match status" value="1"/>
</dbReference>
<evidence type="ECO:0000256" key="1">
    <source>
        <dbReference type="ARBA" id="ARBA00023015"/>
    </source>
</evidence>
<dbReference type="Gene3D" id="3.40.50.2300">
    <property type="match status" value="2"/>
</dbReference>
<feature type="domain" description="HTH lacI-type" evidence="4">
    <location>
        <begin position="3"/>
        <end position="60"/>
    </location>
</feature>
<dbReference type="GO" id="GO:0000976">
    <property type="term" value="F:transcription cis-regulatory region binding"/>
    <property type="evidence" value="ECO:0007669"/>
    <property type="project" value="TreeGrafter"/>
</dbReference>
<keyword evidence="6" id="KW-1185">Reference proteome</keyword>
<keyword evidence="2" id="KW-0238">DNA-binding</keyword>
<protein>
    <submittedName>
        <fullName evidence="5">Catabolite control protein A</fullName>
    </submittedName>
</protein>
<keyword evidence="1" id="KW-0805">Transcription regulation</keyword>
<dbReference type="OrthoDB" id="9784962at2"/>
<dbReference type="PANTHER" id="PTHR30146:SF153">
    <property type="entry name" value="LACTOSE OPERON REPRESSOR"/>
    <property type="match status" value="1"/>
</dbReference>
<name>A0A5C6F221_9BACT</name>
<dbReference type="GO" id="GO:0003700">
    <property type="term" value="F:DNA-binding transcription factor activity"/>
    <property type="evidence" value="ECO:0007669"/>
    <property type="project" value="TreeGrafter"/>
</dbReference>
<dbReference type="PROSITE" id="PS50932">
    <property type="entry name" value="HTH_LACI_2"/>
    <property type="match status" value="1"/>
</dbReference>
<dbReference type="SUPFAM" id="SSF47413">
    <property type="entry name" value="lambda repressor-like DNA-binding domains"/>
    <property type="match status" value="1"/>
</dbReference>
<dbReference type="CDD" id="cd01392">
    <property type="entry name" value="HTH_LacI"/>
    <property type="match status" value="1"/>
</dbReference>
<dbReference type="EMBL" id="SJPX01000002">
    <property type="protein sequence ID" value="TWU55853.1"/>
    <property type="molecule type" value="Genomic_DNA"/>
</dbReference>
<evidence type="ECO:0000259" key="4">
    <source>
        <dbReference type="PROSITE" id="PS50932"/>
    </source>
</evidence>
<dbReference type="InterPro" id="IPR028082">
    <property type="entry name" value="Peripla_BP_I"/>
</dbReference>
<evidence type="ECO:0000313" key="6">
    <source>
        <dbReference type="Proteomes" id="UP000317977"/>
    </source>
</evidence>
<dbReference type="Pfam" id="PF13377">
    <property type="entry name" value="Peripla_BP_3"/>
    <property type="match status" value="1"/>
</dbReference>
<dbReference type="RefSeq" id="WP_146533973.1">
    <property type="nucleotide sequence ID" value="NZ_SJPX01000002.1"/>
</dbReference>
<accession>A0A5C6F221</accession>
<reference evidence="5 6" key="1">
    <citation type="submission" date="2019-02" db="EMBL/GenBank/DDBJ databases">
        <title>Deep-cultivation of Planctomycetes and their phenomic and genomic characterization uncovers novel biology.</title>
        <authorList>
            <person name="Wiegand S."/>
            <person name="Jogler M."/>
            <person name="Boedeker C."/>
            <person name="Pinto D."/>
            <person name="Vollmers J."/>
            <person name="Rivas-Marin E."/>
            <person name="Kohn T."/>
            <person name="Peeters S.H."/>
            <person name="Heuer A."/>
            <person name="Rast P."/>
            <person name="Oberbeckmann S."/>
            <person name="Bunk B."/>
            <person name="Jeske O."/>
            <person name="Meyerdierks A."/>
            <person name="Storesund J.E."/>
            <person name="Kallscheuer N."/>
            <person name="Luecker S."/>
            <person name="Lage O.M."/>
            <person name="Pohl T."/>
            <person name="Merkel B.J."/>
            <person name="Hornburger P."/>
            <person name="Mueller R.-W."/>
            <person name="Bruemmer F."/>
            <person name="Labrenz M."/>
            <person name="Spormann A.M."/>
            <person name="Op Den Camp H."/>
            <person name="Overmann J."/>
            <person name="Amann R."/>
            <person name="Jetten M.S.M."/>
            <person name="Mascher T."/>
            <person name="Medema M.H."/>
            <person name="Devos D.P."/>
            <person name="Kaster A.-K."/>
            <person name="Ovreas L."/>
            <person name="Rohde M."/>
            <person name="Galperin M.Y."/>
            <person name="Jogler C."/>
        </authorList>
    </citation>
    <scope>NUCLEOTIDE SEQUENCE [LARGE SCALE GENOMIC DNA]</scope>
    <source>
        <strain evidence="5 6">Poly59</strain>
    </source>
</reference>